<evidence type="ECO:0000256" key="1">
    <source>
        <dbReference type="ARBA" id="ARBA00022485"/>
    </source>
</evidence>
<keyword evidence="6" id="KW-0411">Iron-sulfur</keyword>
<dbReference type="Gene3D" id="3.90.480.20">
    <property type="match status" value="1"/>
</dbReference>
<dbReference type="Proteomes" id="UP001595528">
    <property type="component" value="Unassembled WGS sequence"/>
</dbReference>
<dbReference type="InterPro" id="IPR036136">
    <property type="entry name" value="Nit/Sulf_reduc_fer-like_dom_sf"/>
</dbReference>
<feature type="region of interest" description="Disordered" evidence="7">
    <location>
        <begin position="378"/>
        <end position="402"/>
    </location>
</feature>
<dbReference type="PANTHER" id="PTHR32439:SF9">
    <property type="entry name" value="BLR3264 PROTEIN"/>
    <property type="match status" value="1"/>
</dbReference>
<sequence length="420" mass="43320">MRHSEPSIIEHRLWAGDTPQTRGWCPSALRPMQSGDGWLVRISPPHGELRPAQAAGLAAAARRFGNGQLELSNRANLQLRGVRLDDHGALLDDLARLGLMTPAEARGDVQLPVVLTPFHDGNDGMAALAADLAAAGRLMPELPSKFGLAVDAGPQRVLAAVPADIRIERKVDGGLMIRADGASAGRSAAPAGMPALAAAIARWFVDSGGVTAGRGRMAAHLAAGHRLPAELTGDARPTPATALPQPGPCPDRLPGGLLVGLPFGALAADGLERLADTGATLRLTPWRMLLLQGVERPPAGSDLIMDPTDPLLRVAACIGAPGCVQAQGPTRPLARALARQLPEGARLHVAGCSKGCAHPGPADITLVASQDGYGVVPRGRAGDPPARLLPRPATGAGCDPDPAYAATLASLRDLPHEDDP</sequence>
<reference evidence="10" key="1">
    <citation type="journal article" date="2019" name="Int. J. Syst. Evol. Microbiol.">
        <title>The Global Catalogue of Microorganisms (GCM) 10K type strain sequencing project: providing services to taxonomists for standard genome sequencing and annotation.</title>
        <authorList>
            <consortium name="The Broad Institute Genomics Platform"/>
            <consortium name="The Broad Institute Genome Sequencing Center for Infectious Disease"/>
            <person name="Wu L."/>
            <person name="Ma J."/>
        </authorList>
    </citation>
    <scope>NUCLEOTIDE SEQUENCE [LARGE SCALE GENOMIC DNA]</scope>
    <source>
        <strain evidence="10">KCTC 42964</strain>
    </source>
</reference>
<evidence type="ECO:0000256" key="2">
    <source>
        <dbReference type="ARBA" id="ARBA00022617"/>
    </source>
</evidence>
<dbReference type="GO" id="GO:0043818">
    <property type="term" value="F:precorrin-3B synthase activity"/>
    <property type="evidence" value="ECO:0007669"/>
    <property type="project" value="UniProtKB-EC"/>
</dbReference>
<dbReference type="Gene3D" id="3.30.413.10">
    <property type="entry name" value="Sulfite Reductase Hemoprotein, domain 1"/>
    <property type="match status" value="1"/>
</dbReference>
<dbReference type="InterPro" id="IPR051329">
    <property type="entry name" value="NIR_SIR_4Fe-4S"/>
</dbReference>
<keyword evidence="3" id="KW-0479">Metal-binding</keyword>
<dbReference type="NCBIfam" id="TIGR02435">
    <property type="entry name" value="CobG"/>
    <property type="match status" value="1"/>
</dbReference>
<keyword evidence="2" id="KW-0349">Heme</keyword>
<dbReference type="RefSeq" id="WP_379899174.1">
    <property type="nucleotide sequence ID" value="NZ_JBHRTR010000019.1"/>
</dbReference>
<evidence type="ECO:0000256" key="3">
    <source>
        <dbReference type="ARBA" id="ARBA00022723"/>
    </source>
</evidence>
<dbReference type="InterPro" id="IPR045854">
    <property type="entry name" value="NO2/SO3_Rdtase_4Fe4S_sf"/>
</dbReference>
<dbReference type="InterPro" id="IPR005117">
    <property type="entry name" value="NiRdtase/SiRdtase_haem-b_fer"/>
</dbReference>
<protein>
    <submittedName>
        <fullName evidence="9">Precorrin-3B synthase</fullName>
        <ecNumber evidence="9">1.14.13.83</ecNumber>
    </submittedName>
</protein>
<keyword evidence="1" id="KW-0004">4Fe-4S</keyword>
<gene>
    <name evidence="9" type="primary">cobG</name>
    <name evidence="9" type="ORF">ACFOGJ_07225</name>
</gene>
<dbReference type="Pfam" id="PF03460">
    <property type="entry name" value="NIR_SIR_ferr"/>
    <property type="match status" value="1"/>
</dbReference>
<evidence type="ECO:0000256" key="6">
    <source>
        <dbReference type="ARBA" id="ARBA00023014"/>
    </source>
</evidence>
<dbReference type="SUPFAM" id="SSF55124">
    <property type="entry name" value="Nitrite/Sulfite reductase N-terminal domain-like"/>
    <property type="match status" value="2"/>
</dbReference>
<evidence type="ECO:0000313" key="10">
    <source>
        <dbReference type="Proteomes" id="UP001595528"/>
    </source>
</evidence>
<keyword evidence="5" id="KW-0408">Iron</keyword>
<dbReference type="PANTHER" id="PTHR32439">
    <property type="entry name" value="FERREDOXIN--NITRITE REDUCTASE, CHLOROPLASTIC"/>
    <property type="match status" value="1"/>
</dbReference>
<dbReference type="InterPro" id="IPR012798">
    <property type="entry name" value="Cbl_synth_CobG-like"/>
</dbReference>
<evidence type="ECO:0000259" key="8">
    <source>
        <dbReference type="Pfam" id="PF03460"/>
    </source>
</evidence>
<accession>A0ABV7KXF5</accession>
<evidence type="ECO:0000256" key="7">
    <source>
        <dbReference type="SAM" id="MobiDB-lite"/>
    </source>
</evidence>
<evidence type="ECO:0000256" key="4">
    <source>
        <dbReference type="ARBA" id="ARBA00023002"/>
    </source>
</evidence>
<dbReference type="SUPFAM" id="SSF56014">
    <property type="entry name" value="Nitrite and sulphite reductase 4Fe-4S domain-like"/>
    <property type="match status" value="1"/>
</dbReference>
<name>A0ABV7KXF5_9PROT</name>
<dbReference type="EMBL" id="JBHRTR010000019">
    <property type="protein sequence ID" value="MFC3227013.1"/>
    <property type="molecule type" value="Genomic_DNA"/>
</dbReference>
<proteinExistence type="predicted"/>
<keyword evidence="4 9" id="KW-0560">Oxidoreductase</keyword>
<evidence type="ECO:0000256" key="5">
    <source>
        <dbReference type="ARBA" id="ARBA00023004"/>
    </source>
</evidence>
<organism evidence="9 10">
    <name type="scientific">Marinibaculum pumilum</name>
    <dbReference type="NCBI Taxonomy" id="1766165"/>
    <lineage>
        <taxon>Bacteria</taxon>
        <taxon>Pseudomonadati</taxon>
        <taxon>Pseudomonadota</taxon>
        <taxon>Alphaproteobacteria</taxon>
        <taxon>Rhodospirillales</taxon>
        <taxon>Rhodospirillaceae</taxon>
        <taxon>Marinibaculum</taxon>
    </lineage>
</organism>
<comment type="caution">
    <text evidence="9">The sequence shown here is derived from an EMBL/GenBank/DDBJ whole genome shotgun (WGS) entry which is preliminary data.</text>
</comment>
<feature type="domain" description="Nitrite/Sulfite reductase ferredoxin-like" evidence="8">
    <location>
        <begin position="31"/>
        <end position="96"/>
    </location>
</feature>
<dbReference type="EC" id="1.14.13.83" evidence="9"/>
<keyword evidence="10" id="KW-1185">Reference proteome</keyword>
<evidence type="ECO:0000313" key="9">
    <source>
        <dbReference type="EMBL" id="MFC3227013.1"/>
    </source>
</evidence>